<organism evidence="2 3">
    <name type="scientific">Linum trigynum</name>
    <dbReference type="NCBI Taxonomy" id="586398"/>
    <lineage>
        <taxon>Eukaryota</taxon>
        <taxon>Viridiplantae</taxon>
        <taxon>Streptophyta</taxon>
        <taxon>Embryophyta</taxon>
        <taxon>Tracheophyta</taxon>
        <taxon>Spermatophyta</taxon>
        <taxon>Magnoliopsida</taxon>
        <taxon>eudicotyledons</taxon>
        <taxon>Gunneridae</taxon>
        <taxon>Pentapetalae</taxon>
        <taxon>rosids</taxon>
        <taxon>fabids</taxon>
        <taxon>Malpighiales</taxon>
        <taxon>Linaceae</taxon>
        <taxon>Linum</taxon>
    </lineage>
</organism>
<dbReference type="Proteomes" id="UP001497516">
    <property type="component" value="Chromosome 5"/>
</dbReference>
<sequence>MDLEATLSNLVPRKSQRDLIPSPIRFSSSAPLSRFGAPDAALLHCAASYLPPSSRLPQKERRRRCRWPSMIDPSLPNANFPADDSGRAGDDDEKTTTMTEMTMMQKMMPETIPVHFTTFSADRQRYTERETTSW</sequence>
<reference evidence="2 3" key="1">
    <citation type="submission" date="2024-04" db="EMBL/GenBank/DDBJ databases">
        <authorList>
            <person name="Fracassetti M."/>
        </authorList>
    </citation>
    <scope>NUCLEOTIDE SEQUENCE [LARGE SCALE GENOMIC DNA]</scope>
</reference>
<protein>
    <submittedName>
        <fullName evidence="2">Uncharacterized protein</fullName>
    </submittedName>
</protein>
<evidence type="ECO:0000313" key="2">
    <source>
        <dbReference type="EMBL" id="CAL1389346.1"/>
    </source>
</evidence>
<evidence type="ECO:0000313" key="3">
    <source>
        <dbReference type="Proteomes" id="UP001497516"/>
    </source>
</evidence>
<name>A0AAV2ETJ8_9ROSI</name>
<feature type="region of interest" description="Disordered" evidence="1">
    <location>
        <begin position="68"/>
        <end position="95"/>
    </location>
</feature>
<keyword evidence="3" id="KW-1185">Reference proteome</keyword>
<dbReference type="EMBL" id="OZ034818">
    <property type="protein sequence ID" value="CAL1389346.1"/>
    <property type="molecule type" value="Genomic_DNA"/>
</dbReference>
<dbReference type="AlphaFoldDB" id="A0AAV2ETJ8"/>
<proteinExistence type="predicted"/>
<accession>A0AAV2ETJ8</accession>
<gene>
    <name evidence="2" type="ORF">LTRI10_LOCUS30212</name>
</gene>
<evidence type="ECO:0000256" key="1">
    <source>
        <dbReference type="SAM" id="MobiDB-lite"/>
    </source>
</evidence>